<evidence type="ECO:0000313" key="2">
    <source>
        <dbReference type="Proteomes" id="UP000008851"/>
    </source>
</evidence>
<name>G7TM92_XANOB</name>
<organism evidence="1 2">
    <name type="scientific">Xanthomonas oryzae pv. oryzicola (strain BLS256)</name>
    <dbReference type="NCBI Taxonomy" id="383407"/>
    <lineage>
        <taxon>Bacteria</taxon>
        <taxon>Pseudomonadati</taxon>
        <taxon>Pseudomonadota</taxon>
        <taxon>Gammaproteobacteria</taxon>
        <taxon>Lysobacterales</taxon>
        <taxon>Lysobacteraceae</taxon>
        <taxon>Xanthomonas</taxon>
    </lineage>
</organism>
<dbReference type="EMBL" id="CP003057">
    <property type="protein sequence ID" value="AEQ98446.1"/>
    <property type="molecule type" value="Genomic_DNA"/>
</dbReference>
<sequence length="47" mass="4961">MYAISNVSPSGDSVSGATPVPYCHSRMVCGDNDARQASRLAALGYRQ</sequence>
<reference evidence="1 2" key="1">
    <citation type="journal article" date="2011" name="J. Bacteriol.">
        <title>Two new complete genome sequences offer insight into host and tissue specificity of plant pathogenic Xanthomonas spp.</title>
        <authorList>
            <person name="Bogdanove A.J."/>
            <person name="Koebnik R."/>
            <person name="Lu H."/>
            <person name="Furutani A."/>
            <person name="Angiuoli S.V."/>
            <person name="Patil P.B."/>
            <person name="Van Sluys M.A."/>
            <person name="Ryan R.P."/>
            <person name="Meyer D.F."/>
            <person name="Han S.W."/>
            <person name="Aparna G."/>
            <person name="Rajaram M."/>
            <person name="Delcher A.L."/>
            <person name="Phillippy A.M."/>
            <person name="Puiu D."/>
            <person name="Schatz M.C."/>
            <person name="Shumway M."/>
            <person name="Sommer D.D."/>
            <person name="Trapnell C."/>
            <person name="Benahmed F."/>
            <person name="Dimitrov G."/>
            <person name="Madupu R."/>
            <person name="Radune D."/>
            <person name="Sullivan S."/>
            <person name="Jha G."/>
            <person name="Ishihara H."/>
            <person name="Lee S.W."/>
            <person name="Pandey A."/>
            <person name="Sharma V."/>
            <person name="Sriariyanun M."/>
            <person name="Szurek B."/>
            <person name="Vera-Cruz C.M."/>
            <person name="Dorman K.S."/>
            <person name="Ronald P.C."/>
            <person name="Verdier V."/>
            <person name="Dow J.M."/>
            <person name="Sonti R.V."/>
            <person name="Tsuge S."/>
            <person name="Brendel V.P."/>
            <person name="Rabinowicz P.D."/>
            <person name="Leach J.E."/>
            <person name="White F.F."/>
            <person name="Salzberg S.L."/>
        </authorList>
    </citation>
    <scope>NUCLEOTIDE SEQUENCE [LARGE SCALE GENOMIC DNA]</scope>
    <source>
        <strain evidence="1 2">BLS256</strain>
    </source>
</reference>
<evidence type="ECO:0000313" key="1">
    <source>
        <dbReference type="EMBL" id="AEQ98446.1"/>
    </source>
</evidence>
<dbReference type="HOGENOM" id="CLU_3174812_0_0_6"/>
<accession>G7TM92</accession>
<proteinExistence type="predicted"/>
<dbReference type="KEGG" id="xor:XOC_4377"/>
<gene>
    <name evidence="1" type="ORF">XOC_4377</name>
</gene>
<dbReference type="AlphaFoldDB" id="G7TM92"/>
<dbReference type="Proteomes" id="UP000008851">
    <property type="component" value="Chromosome"/>
</dbReference>
<protein>
    <submittedName>
        <fullName evidence="1">Uncharacterized protein</fullName>
    </submittedName>
</protein>